<dbReference type="EMBL" id="JBHRTR010000014">
    <property type="protein sequence ID" value="MFC3226543.1"/>
    <property type="molecule type" value="Genomic_DNA"/>
</dbReference>
<name>A0ABV7KW08_9PROT</name>
<evidence type="ECO:0000256" key="1">
    <source>
        <dbReference type="SAM" id="SignalP"/>
    </source>
</evidence>
<keyword evidence="1" id="KW-0732">Signal</keyword>
<evidence type="ECO:0000313" key="3">
    <source>
        <dbReference type="Proteomes" id="UP001595528"/>
    </source>
</evidence>
<comment type="caution">
    <text evidence="2">The sequence shown here is derived from an EMBL/GenBank/DDBJ whole genome shotgun (WGS) entry which is preliminary data.</text>
</comment>
<accession>A0ABV7KW08</accession>
<protein>
    <submittedName>
        <fullName evidence="2">Uncharacterized protein</fullName>
    </submittedName>
</protein>
<keyword evidence="3" id="KW-1185">Reference proteome</keyword>
<dbReference type="RefSeq" id="WP_379898571.1">
    <property type="nucleotide sequence ID" value="NZ_JBHRTR010000014.1"/>
</dbReference>
<proteinExistence type="predicted"/>
<dbReference type="Proteomes" id="UP001595528">
    <property type="component" value="Unassembled WGS sequence"/>
</dbReference>
<feature type="chain" id="PRO_5045652210" evidence="1">
    <location>
        <begin position="19"/>
        <end position="396"/>
    </location>
</feature>
<evidence type="ECO:0000313" key="2">
    <source>
        <dbReference type="EMBL" id="MFC3226543.1"/>
    </source>
</evidence>
<gene>
    <name evidence="2" type="ORF">ACFOGJ_04835</name>
</gene>
<feature type="signal peptide" evidence="1">
    <location>
        <begin position="1"/>
        <end position="18"/>
    </location>
</feature>
<organism evidence="2 3">
    <name type="scientific">Marinibaculum pumilum</name>
    <dbReference type="NCBI Taxonomy" id="1766165"/>
    <lineage>
        <taxon>Bacteria</taxon>
        <taxon>Pseudomonadati</taxon>
        <taxon>Pseudomonadota</taxon>
        <taxon>Alphaproteobacteria</taxon>
        <taxon>Rhodospirillales</taxon>
        <taxon>Rhodospirillaceae</taxon>
        <taxon>Marinibaculum</taxon>
    </lineage>
</organism>
<sequence length="396" mass="42817">MRQRICLLISGLGLLLSACTTPDLTPFSEQTAALSTSVQAEHDATLAQLKQNADWWTERSGTVSQHVRDKARANPRVAQALTELSRTAERAQGFATRYDESARRIDQVLKVAVAYADALVALAAAGETGGEAWDSLSRSVSEAGKVFGVAMPGAGTAMETINQIGRQLAQWHTRIEAQEDIRSIMADTQPLLDELAVAMAELYAVAGPGPDATPAGPQHLLLTGAYQSRKAALLEAHGRNRIALYEGLAVDQVLVNEGQAEREAFATRFELFAGALGTEIGRLPAERGIRTGTKGAEFVAYRDIIAAEEPNYRLFKQAQGEADRWYASRVKALGAISAAIASWSSTHRKVLEELQRCGGYSAFQQDCIRISMGTLEEALDTLERLHGPEESPVVNQ</sequence>
<dbReference type="PROSITE" id="PS51257">
    <property type="entry name" value="PROKAR_LIPOPROTEIN"/>
    <property type="match status" value="1"/>
</dbReference>
<reference evidence="3" key="1">
    <citation type="journal article" date="2019" name="Int. J. Syst. Evol. Microbiol.">
        <title>The Global Catalogue of Microorganisms (GCM) 10K type strain sequencing project: providing services to taxonomists for standard genome sequencing and annotation.</title>
        <authorList>
            <consortium name="The Broad Institute Genomics Platform"/>
            <consortium name="The Broad Institute Genome Sequencing Center for Infectious Disease"/>
            <person name="Wu L."/>
            <person name="Ma J."/>
        </authorList>
    </citation>
    <scope>NUCLEOTIDE SEQUENCE [LARGE SCALE GENOMIC DNA]</scope>
    <source>
        <strain evidence="3">KCTC 42964</strain>
    </source>
</reference>